<dbReference type="InterPro" id="IPR001164">
    <property type="entry name" value="ArfGAP_dom"/>
</dbReference>
<dbReference type="AlphaFoldDB" id="A0A077ZXX3"/>
<dbReference type="InterPro" id="IPR038508">
    <property type="entry name" value="ArfGAP_dom_sf"/>
</dbReference>
<evidence type="ECO:0000259" key="7">
    <source>
        <dbReference type="PROSITE" id="PS50115"/>
    </source>
</evidence>
<keyword evidence="9" id="KW-1185">Reference proteome</keyword>
<feature type="compositionally biased region" description="Low complexity" evidence="6">
    <location>
        <begin position="171"/>
        <end position="188"/>
    </location>
</feature>
<feature type="region of interest" description="Disordered" evidence="6">
    <location>
        <begin position="155"/>
        <end position="206"/>
    </location>
</feature>
<feature type="compositionally biased region" description="Polar residues" evidence="6">
    <location>
        <begin position="196"/>
        <end position="206"/>
    </location>
</feature>
<feature type="domain" description="Arf-GAP" evidence="7">
    <location>
        <begin position="7"/>
        <end position="128"/>
    </location>
</feature>
<dbReference type="GO" id="GO:0005096">
    <property type="term" value="F:GTPase activator activity"/>
    <property type="evidence" value="ECO:0007669"/>
    <property type="project" value="UniProtKB-KW"/>
</dbReference>
<accession>A0A077ZXX3</accession>
<keyword evidence="1" id="KW-0343">GTPase activation</keyword>
<organism evidence="8 9">
    <name type="scientific">Stylonychia lemnae</name>
    <name type="common">Ciliate</name>
    <dbReference type="NCBI Taxonomy" id="5949"/>
    <lineage>
        <taxon>Eukaryota</taxon>
        <taxon>Sar</taxon>
        <taxon>Alveolata</taxon>
        <taxon>Ciliophora</taxon>
        <taxon>Intramacronucleata</taxon>
        <taxon>Spirotrichea</taxon>
        <taxon>Stichotrichia</taxon>
        <taxon>Sporadotrichida</taxon>
        <taxon>Oxytrichidae</taxon>
        <taxon>Stylonychinae</taxon>
        <taxon>Stylonychia</taxon>
    </lineage>
</organism>
<dbReference type="CDD" id="cd08204">
    <property type="entry name" value="ArfGap"/>
    <property type="match status" value="1"/>
</dbReference>
<name>A0A077ZXX3_STYLE</name>
<dbReference type="Proteomes" id="UP000039865">
    <property type="component" value="Unassembled WGS sequence"/>
</dbReference>
<feature type="compositionally biased region" description="Basic and acidic residues" evidence="6">
    <location>
        <begin position="158"/>
        <end position="170"/>
    </location>
</feature>
<dbReference type="GO" id="GO:0005737">
    <property type="term" value="C:cytoplasm"/>
    <property type="evidence" value="ECO:0007669"/>
    <property type="project" value="TreeGrafter"/>
</dbReference>
<dbReference type="SMART" id="SM00105">
    <property type="entry name" value="ArfGap"/>
    <property type="match status" value="1"/>
</dbReference>
<dbReference type="GO" id="GO:0008270">
    <property type="term" value="F:zinc ion binding"/>
    <property type="evidence" value="ECO:0007669"/>
    <property type="project" value="UniProtKB-KW"/>
</dbReference>
<gene>
    <name evidence="8" type="primary">Contig18448.g19586</name>
    <name evidence="8" type="ORF">STYLEM_2357</name>
</gene>
<keyword evidence="2" id="KW-0479">Metal-binding</keyword>
<dbReference type="FunFam" id="1.10.220.150:FF:000009">
    <property type="entry name" value="stromal membrane-associated protein 1 isoform X1"/>
    <property type="match status" value="1"/>
</dbReference>
<reference evidence="8 9" key="1">
    <citation type="submission" date="2014-06" db="EMBL/GenBank/DDBJ databases">
        <authorList>
            <person name="Swart Estienne"/>
        </authorList>
    </citation>
    <scope>NUCLEOTIDE SEQUENCE [LARGE SCALE GENOMIC DNA]</scope>
    <source>
        <strain evidence="8 9">130c</strain>
    </source>
</reference>
<dbReference type="InParanoid" id="A0A077ZXX3"/>
<evidence type="ECO:0000256" key="5">
    <source>
        <dbReference type="PROSITE-ProRule" id="PRU00288"/>
    </source>
</evidence>
<keyword evidence="4" id="KW-0862">Zinc</keyword>
<dbReference type="PANTHER" id="PTHR45705:SF1">
    <property type="entry name" value="FI20236P1"/>
    <property type="match status" value="1"/>
</dbReference>
<dbReference type="PROSITE" id="PS50115">
    <property type="entry name" value="ARFGAP"/>
    <property type="match status" value="1"/>
</dbReference>
<dbReference type="EMBL" id="CCKQ01002290">
    <property type="protein sequence ID" value="CDW73381.1"/>
    <property type="molecule type" value="Genomic_DNA"/>
</dbReference>
<evidence type="ECO:0000256" key="4">
    <source>
        <dbReference type="ARBA" id="ARBA00022833"/>
    </source>
</evidence>
<dbReference type="PANTHER" id="PTHR45705">
    <property type="entry name" value="FI20236P1"/>
    <property type="match status" value="1"/>
</dbReference>
<protein>
    <submittedName>
        <fullName evidence="8">Probable adp-ribosylation factor gtpase-activating protein agd5-like</fullName>
    </submittedName>
</protein>
<evidence type="ECO:0000256" key="2">
    <source>
        <dbReference type="ARBA" id="ARBA00022723"/>
    </source>
</evidence>
<evidence type="ECO:0000313" key="9">
    <source>
        <dbReference type="Proteomes" id="UP000039865"/>
    </source>
</evidence>
<dbReference type="Pfam" id="PF01412">
    <property type="entry name" value="ArfGap"/>
    <property type="match status" value="1"/>
</dbReference>
<evidence type="ECO:0000313" key="8">
    <source>
        <dbReference type="EMBL" id="CDW73381.1"/>
    </source>
</evidence>
<evidence type="ECO:0000256" key="1">
    <source>
        <dbReference type="ARBA" id="ARBA00022468"/>
    </source>
</evidence>
<evidence type="ECO:0000256" key="6">
    <source>
        <dbReference type="SAM" id="MobiDB-lite"/>
    </source>
</evidence>
<dbReference type="Gene3D" id="1.10.220.150">
    <property type="entry name" value="Arf GTPase activating protein"/>
    <property type="match status" value="1"/>
</dbReference>
<proteinExistence type="predicted"/>
<dbReference type="OrthoDB" id="312818at2759"/>
<keyword evidence="3 5" id="KW-0863">Zinc-finger</keyword>
<dbReference type="PRINTS" id="PR00405">
    <property type="entry name" value="REVINTRACTNG"/>
</dbReference>
<dbReference type="SUPFAM" id="SSF57863">
    <property type="entry name" value="ArfGap/RecO-like zinc finger"/>
    <property type="match status" value="1"/>
</dbReference>
<dbReference type="OMA" id="YIANSYW"/>
<sequence>MDMNTQTKILEAVLTKPENKTCADCNMKNPKWASITFGTFVCLRCSGMHRQLQVHITKIKSVNLDKWQPEVVELYKYINNYIANSYWEQRLPQGYNKLTIDSSPSEVESFIKDKYVNKRWVNTAMSEDPAKLYYRSRDEFEQYARRLYGSEETIATVNKDDKNQSTDAQKKQNVQIKTQQNQNQNQNSSDRKDQQAINQMSHHSQSNTQLDIGDLINLDAPSKPSHSQSNQNILNFSNQMNQPQQFIQSNNFNQMNQAGIIIKWVTIISQYVFWIEYESVTLKNNMNLLIQQQMMKNQMQQQYQFQQNPQQYSFNQGNMMMMNIPK</sequence>
<dbReference type="InterPro" id="IPR051718">
    <property type="entry name" value="ARF_GTPase-activating"/>
</dbReference>
<evidence type="ECO:0000256" key="3">
    <source>
        <dbReference type="ARBA" id="ARBA00022771"/>
    </source>
</evidence>
<dbReference type="InterPro" id="IPR037278">
    <property type="entry name" value="ARFGAP/RecO"/>
</dbReference>